<sequence>MVTQAAPSPAVEHITPAGKSEELQEEDVAVIIVDHGSRLRESNNMLFEFADLYRNTTGRSFVEVAHMELASPSIADAMGKVAARGAKKVIVAPYFLSRGRHIQEDIPALVAAAQKDHPDLECTIAEPIGIDPLMAQLIEHRVTASLGASS</sequence>
<evidence type="ECO:0000256" key="3">
    <source>
        <dbReference type="SAM" id="MobiDB-lite"/>
    </source>
</evidence>
<accession>A0AAW1QB38</accession>
<dbReference type="InterPro" id="IPR050963">
    <property type="entry name" value="Sirohydro_Cobaltochel/CbiX"/>
</dbReference>
<comment type="caution">
    <text evidence="4">The sequence shown here is derived from an EMBL/GenBank/DDBJ whole genome shotgun (WGS) entry which is preliminary data.</text>
</comment>
<dbReference type="CDD" id="cd03416">
    <property type="entry name" value="CbiX_SirB_N"/>
    <property type="match status" value="1"/>
</dbReference>
<evidence type="ECO:0008006" key="6">
    <source>
        <dbReference type="Google" id="ProtNLM"/>
    </source>
</evidence>
<proteinExistence type="predicted"/>
<dbReference type="Proteomes" id="UP001489004">
    <property type="component" value="Unassembled WGS sequence"/>
</dbReference>
<dbReference type="InterPro" id="IPR002762">
    <property type="entry name" value="CbiX-like"/>
</dbReference>
<dbReference type="PANTHER" id="PTHR33542:SF3">
    <property type="entry name" value="SIROHYDROCHLORIN FERROCHELATASE, CHLOROPLASTIC"/>
    <property type="match status" value="1"/>
</dbReference>
<gene>
    <name evidence="4" type="ORF">WJX72_009874</name>
</gene>
<organism evidence="4 5">
    <name type="scientific">[Myrmecia] bisecta</name>
    <dbReference type="NCBI Taxonomy" id="41462"/>
    <lineage>
        <taxon>Eukaryota</taxon>
        <taxon>Viridiplantae</taxon>
        <taxon>Chlorophyta</taxon>
        <taxon>core chlorophytes</taxon>
        <taxon>Trebouxiophyceae</taxon>
        <taxon>Trebouxiales</taxon>
        <taxon>Trebouxiaceae</taxon>
        <taxon>Myrmecia</taxon>
    </lineage>
</organism>
<keyword evidence="2" id="KW-0456">Lyase</keyword>
<dbReference type="EMBL" id="JALJOR010000004">
    <property type="protein sequence ID" value="KAK9818272.1"/>
    <property type="molecule type" value="Genomic_DNA"/>
</dbReference>
<evidence type="ECO:0000256" key="1">
    <source>
        <dbReference type="ARBA" id="ARBA00022723"/>
    </source>
</evidence>
<name>A0AAW1QB38_9CHLO</name>
<evidence type="ECO:0000256" key="2">
    <source>
        <dbReference type="ARBA" id="ARBA00023239"/>
    </source>
</evidence>
<dbReference type="AlphaFoldDB" id="A0AAW1QB38"/>
<protein>
    <recommendedName>
        <fullName evidence="6">Sirohydrochlorin cobaltochelatase</fullName>
    </recommendedName>
</protein>
<dbReference type="GO" id="GO:0046872">
    <property type="term" value="F:metal ion binding"/>
    <property type="evidence" value="ECO:0007669"/>
    <property type="project" value="UniProtKB-KW"/>
</dbReference>
<feature type="region of interest" description="Disordered" evidence="3">
    <location>
        <begin position="1"/>
        <end position="21"/>
    </location>
</feature>
<evidence type="ECO:0000313" key="4">
    <source>
        <dbReference type="EMBL" id="KAK9818272.1"/>
    </source>
</evidence>
<dbReference type="PANTHER" id="PTHR33542">
    <property type="entry name" value="SIROHYDROCHLORIN FERROCHELATASE, CHLOROPLASTIC"/>
    <property type="match status" value="1"/>
</dbReference>
<dbReference type="Pfam" id="PF01903">
    <property type="entry name" value="CbiX"/>
    <property type="match status" value="1"/>
</dbReference>
<reference evidence="4 5" key="1">
    <citation type="journal article" date="2024" name="Nat. Commun.">
        <title>Phylogenomics reveals the evolutionary origins of lichenization in chlorophyte algae.</title>
        <authorList>
            <person name="Puginier C."/>
            <person name="Libourel C."/>
            <person name="Otte J."/>
            <person name="Skaloud P."/>
            <person name="Haon M."/>
            <person name="Grisel S."/>
            <person name="Petersen M."/>
            <person name="Berrin J.G."/>
            <person name="Delaux P.M."/>
            <person name="Dal Grande F."/>
            <person name="Keller J."/>
        </authorList>
    </citation>
    <scope>NUCLEOTIDE SEQUENCE [LARGE SCALE GENOMIC DNA]</scope>
    <source>
        <strain evidence="4 5">SAG 2043</strain>
    </source>
</reference>
<dbReference type="Gene3D" id="3.40.50.1400">
    <property type="match status" value="1"/>
</dbReference>
<dbReference type="SUPFAM" id="SSF53800">
    <property type="entry name" value="Chelatase"/>
    <property type="match status" value="1"/>
</dbReference>
<dbReference type="GO" id="GO:0016829">
    <property type="term" value="F:lyase activity"/>
    <property type="evidence" value="ECO:0007669"/>
    <property type="project" value="UniProtKB-KW"/>
</dbReference>
<keyword evidence="1" id="KW-0479">Metal-binding</keyword>
<keyword evidence="5" id="KW-1185">Reference proteome</keyword>
<evidence type="ECO:0000313" key="5">
    <source>
        <dbReference type="Proteomes" id="UP001489004"/>
    </source>
</evidence>